<evidence type="ECO:0000313" key="2">
    <source>
        <dbReference type="EMBL" id="KPM10040.1"/>
    </source>
</evidence>
<sequence length="122" mass="13671">MFNTICRWCTGETLEIPQEISDQQNSADSNEDPEMSTMIMLKESLHDVGGGSEFQDEDCFEDEKMTSLTTMVINGKKSPPSSTKKSKDSGGSKCKKLSKRSKSNDRTNHARNHSNFGQKKLF</sequence>
<evidence type="ECO:0000313" key="3">
    <source>
        <dbReference type="Proteomes" id="UP000616769"/>
    </source>
</evidence>
<dbReference type="VEuPathDB" id="VectorBase:SSCA002808"/>
<dbReference type="Proteomes" id="UP000616769">
    <property type="component" value="Unassembled WGS sequence"/>
</dbReference>
<proteinExistence type="predicted"/>
<comment type="caution">
    <text evidence="2">The sequence shown here is derived from an EMBL/GenBank/DDBJ whole genome shotgun (WGS) entry which is preliminary data.</text>
</comment>
<feature type="region of interest" description="Disordered" evidence="1">
    <location>
        <begin position="70"/>
        <end position="122"/>
    </location>
</feature>
<accession>A0A132AHX2</accession>
<feature type="compositionally biased region" description="Polar residues" evidence="1">
    <location>
        <begin position="113"/>
        <end position="122"/>
    </location>
</feature>
<evidence type="ECO:0000256" key="1">
    <source>
        <dbReference type="SAM" id="MobiDB-lite"/>
    </source>
</evidence>
<dbReference type="EMBL" id="JXLN01014445">
    <property type="protein sequence ID" value="KPM10040.1"/>
    <property type="molecule type" value="Genomic_DNA"/>
</dbReference>
<organism evidence="2 3">
    <name type="scientific">Sarcoptes scabiei</name>
    <name type="common">Itch mite</name>
    <name type="synonym">Acarus scabiei</name>
    <dbReference type="NCBI Taxonomy" id="52283"/>
    <lineage>
        <taxon>Eukaryota</taxon>
        <taxon>Metazoa</taxon>
        <taxon>Ecdysozoa</taxon>
        <taxon>Arthropoda</taxon>
        <taxon>Chelicerata</taxon>
        <taxon>Arachnida</taxon>
        <taxon>Acari</taxon>
        <taxon>Acariformes</taxon>
        <taxon>Sarcoptiformes</taxon>
        <taxon>Astigmata</taxon>
        <taxon>Psoroptidia</taxon>
        <taxon>Sarcoptoidea</taxon>
        <taxon>Sarcoptidae</taxon>
        <taxon>Sarcoptinae</taxon>
        <taxon>Sarcoptes</taxon>
    </lineage>
</organism>
<protein>
    <submittedName>
        <fullName evidence="2">Uncharacterized protein</fullName>
    </submittedName>
</protein>
<dbReference type="AlphaFoldDB" id="A0A132AHX2"/>
<reference evidence="2 3" key="1">
    <citation type="journal article" date="2015" name="Parasit. Vectors">
        <title>Draft genome of the scabies mite.</title>
        <authorList>
            <person name="Rider S.D.Jr."/>
            <person name="Morgan M.S."/>
            <person name="Arlian L.G."/>
        </authorList>
    </citation>
    <scope>NUCLEOTIDE SEQUENCE [LARGE SCALE GENOMIC DNA]</scope>
    <source>
        <strain evidence="2">Arlian Lab</strain>
    </source>
</reference>
<feature type="region of interest" description="Disordered" evidence="1">
    <location>
        <begin position="16"/>
        <end position="36"/>
    </location>
</feature>
<gene>
    <name evidence="2" type="ORF">QR98_0085870</name>
</gene>
<name>A0A132AHX2_SARSC</name>